<evidence type="ECO:0000313" key="2">
    <source>
        <dbReference type="EMBL" id="CAK7232706.1"/>
    </source>
</evidence>
<dbReference type="PANTHER" id="PTHR37540:SF5">
    <property type="entry name" value="TRANSCRIPTION FACTOR DOMAIN-CONTAINING PROTEIN"/>
    <property type="match status" value="1"/>
</dbReference>
<reference evidence="2 3" key="1">
    <citation type="submission" date="2024-01" db="EMBL/GenBank/DDBJ databases">
        <authorList>
            <person name="Allen C."/>
            <person name="Tagirdzhanova G."/>
        </authorList>
    </citation>
    <scope>NUCLEOTIDE SEQUENCE [LARGE SCALE GENOMIC DNA]</scope>
</reference>
<comment type="caution">
    <text evidence="2">The sequence shown here is derived from an EMBL/GenBank/DDBJ whole genome shotgun (WGS) entry which is preliminary data.</text>
</comment>
<keyword evidence="3" id="KW-1185">Reference proteome</keyword>
<feature type="region of interest" description="Disordered" evidence="1">
    <location>
        <begin position="39"/>
        <end position="71"/>
    </location>
</feature>
<dbReference type="PANTHER" id="PTHR37540">
    <property type="entry name" value="TRANSCRIPTION FACTOR (ACR-2), PUTATIVE-RELATED-RELATED"/>
    <property type="match status" value="1"/>
</dbReference>
<accession>A0ABP0CLG3</accession>
<evidence type="ECO:0000256" key="1">
    <source>
        <dbReference type="SAM" id="MobiDB-lite"/>
    </source>
</evidence>
<feature type="compositionally biased region" description="Polar residues" evidence="1">
    <location>
        <begin position="54"/>
        <end position="64"/>
    </location>
</feature>
<name>A0ABP0CLG3_9PEZI</name>
<gene>
    <name evidence="2" type="ORF">SEUCBS140593_008351</name>
</gene>
<organism evidence="2 3">
    <name type="scientific">Sporothrix eucalyptigena</name>
    <dbReference type="NCBI Taxonomy" id="1812306"/>
    <lineage>
        <taxon>Eukaryota</taxon>
        <taxon>Fungi</taxon>
        <taxon>Dikarya</taxon>
        <taxon>Ascomycota</taxon>
        <taxon>Pezizomycotina</taxon>
        <taxon>Sordariomycetes</taxon>
        <taxon>Sordariomycetidae</taxon>
        <taxon>Ophiostomatales</taxon>
        <taxon>Ophiostomataceae</taxon>
        <taxon>Sporothrix</taxon>
    </lineage>
</organism>
<dbReference type="Proteomes" id="UP001642482">
    <property type="component" value="Unassembled WGS sequence"/>
</dbReference>
<proteinExistence type="predicted"/>
<sequence>MARNGRSAATLDPFIVATGRESIKPEGQTRKYIRSHVMQGKNKGKGKGIKKSGMRQQQNTSQSLGLAVGSSPSGIDYMRPDLTPSPERALFVAAMKSAMYPIERHVGIGTDEPGWLSKTTMCRDTDYAQIVAYSALAFFDTAQQDVKSGHNNQRALIHMTRGIQLLRKRVSMLDFSSTDATIFLALALGMFSEAHDELEAAQKHLSGLFQLVRLRGGIKALSDRRFLQIKCCRLDLAIALRTGNQPLFFADEGDDLFSQASLLSANKSAVLTPPLPFIVDPGMSDMDRRVIGASNAVIFDNILSRGT</sequence>
<evidence type="ECO:0000313" key="3">
    <source>
        <dbReference type="Proteomes" id="UP001642482"/>
    </source>
</evidence>
<protein>
    <submittedName>
        <fullName evidence="2">Uncharacterized protein</fullName>
    </submittedName>
</protein>
<feature type="compositionally biased region" description="Basic residues" evidence="1">
    <location>
        <begin position="42"/>
        <end position="53"/>
    </location>
</feature>
<dbReference type="EMBL" id="CAWUHD010000114">
    <property type="protein sequence ID" value="CAK7232706.1"/>
    <property type="molecule type" value="Genomic_DNA"/>
</dbReference>